<dbReference type="EMBL" id="LAZR01063537">
    <property type="protein sequence ID" value="KKK59324.1"/>
    <property type="molecule type" value="Genomic_DNA"/>
</dbReference>
<evidence type="ECO:0000313" key="1">
    <source>
        <dbReference type="EMBL" id="KKK59324.1"/>
    </source>
</evidence>
<organism evidence="1">
    <name type="scientific">marine sediment metagenome</name>
    <dbReference type="NCBI Taxonomy" id="412755"/>
    <lineage>
        <taxon>unclassified sequences</taxon>
        <taxon>metagenomes</taxon>
        <taxon>ecological metagenomes</taxon>
    </lineage>
</organism>
<dbReference type="AlphaFoldDB" id="A0A0F8YZ41"/>
<name>A0A0F8YZ41_9ZZZZ</name>
<gene>
    <name evidence="1" type="ORF">LCGC14_3035530</name>
</gene>
<reference evidence="1" key="1">
    <citation type="journal article" date="2015" name="Nature">
        <title>Complex archaea that bridge the gap between prokaryotes and eukaryotes.</title>
        <authorList>
            <person name="Spang A."/>
            <person name="Saw J.H."/>
            <person name="Jorgensen S.L."/>
            <person name="Zaremba-Niedzwiedzka K."/>
            <person name="Martijn J."/>
            <person name="Lind A.E."/>
            <person name="van Eijk R."/>
            <person name="Schleper C."/>
            <person name="Guy L."/>
            <person name="Ettema T.J."/>
        </authorList>
    </citation>
    <scope>NUCLEOTIDE SEQUENCE</scope>
</reference>
<accession>A0A0F8YZ41</accession>
<comment type="caution">
    <text evidence="1">The sequence shown here is derived from an EMBL/GenBank/DDBJ whole genome shotgun (WGS) entry which is preliminary data.</text>
</comment>
<sequence length="62" mass="7448">MKNKNRDVTVTVKVEYDEVQYIRKIRSKPSYFLAYLMRDITLAGQEIRREIVLDQRKVESRG</sequence>
<proteinExistence type="predicted"/>
<protein>
    <submittedName>
        <fullName evidence="1">Uncharacterized protein</fullName>
    </submittedName>
</protein>